<proteinExistence type="predicted"/>
<keyword evidence="2" id="KW-1185">Reference proteome</keyword>
<dbReference type="EMBL" id="JBHTBY010000001">
    <property type="protein sequence ID" value="MFC7319613.1"/>
    <property type="molecule type" value="Genomic_DNA"/>
</dbReference>
<accession>A0ABW2K0A8</accession>
<protein>
    <recommendedName>
        <fullName evidence="3">Antitoxin VbhA domain-containing protein</fullName>
    </recommendedName>
</protein>
<dbReference type="Proteomes" id="UP001596494">
    <property type="component" value="Unassembled WGS sequence"/>
</dbReference>
<evidence type="ECO:0000313" key="2">
    <source>
        <dbReference type="Proteomes" id="UP001596494"/>
    </source>
</evidence>
<evidence type="ECO:0000313" key="1">
    <source>
        <dbReference type="EMBL" id="MFC7319613.1"/>
    </source>
</evidence>
<evidence type="ECO:0008006" key="3">
    <source>
        <dbReference type="Google" id="ProtNLM"/>
    </source>
</evidence>
<gene>
    <name evidence="1" type="ORF">ACFQMN_01775</name>
</gene>
<dbReference type="RefSeq" id="WP_253934888.1">
    <property type="nucleotide sequence ID" value="NZ_JAPVRC010000003.1"/>
</dbReference>
<reference evidence="2" key="1">
    <citation type="journal article" date="2019" name="Int. J. Syst. Evol. Microbiol.">
        <title>The Global Catalogue of Microorganisms (GCM) 10K type strain sequencing project: providing services to taxonomists for standard genome sequencing and annotation.</title>
        <authorList>
            <consortium name="The Broad Institute Genomics Platform"/>
            <consortium name="The Broad Institute Genome Sequencing Center for Infectious Disease"/>
            <person name="Wu L."/>
            <person name="Ma J."/>
        </authorList>
    </citation>
    <scope>NUCLEOTIDE SEQUENCE [LARGE SCALE GENOMIC DNA]</scope>
    <source>
        <strain evidence="2">CCUG 73951</strain>
    </source>
</reference>
<name>A0ABW2K0A8_9BACI</name>
<organism evidence="1 2">
    <name type="scientific">Halobacillus campisalis</name>
    <dbReference type="NCBI Taxonomy" id="435909"/>
    <lineage>
        <taxon>Bacteria</taxon>
        <taxon>Bacillati</taxon>
        <taxon>Bacillota</taxon>
        <taxon>Bacilli</taxon>
        <taxon>Bacillales</taxon>
        <taxon>Bacillaceae</taxon>
        <taxon>Halobacillus</taxon>
    </lineage>
</organism>
<sequence>MSVRTDEQAESMMESAKASMAIEGMNLSKREESLVMKRLTGSITHKEFLKRALELARHA</sequence>
<comment type="caution">
    <text evidence="1">The sequence shown here is derived from an EMBL/GenBank/DDBJ whole genome shotgun (WGS) entry which is preliminary data.</text>
</comment>